<feature type="repeat" description="PPR" evidence="6">
    <location>
        <begin position="412"/>
        <end position="446"/>
    </location>
</feature>
<feature type="repeat" description="PPR" evidence="6">
    <location>
        <begin position="206"/>
        <end position="240"/>
    </location>
</feature>
<evidence type="ECO:0008006" key="10">
    <source>
        <dbReference type="Google" id="ProtNLM"/>
    </source>
</evidence>
<sequence>MSSSALPPILPLPLSSSTTSLPTQSRTHQHSQLLSIPNSPSQTQQWGYEDSNHHTSSNSPPKVRTIRYRLSQLCQQGQPHLARQLFDTIPRPTTVLWNTIIIGFVCNSMPGEAISVYARMKSSSPDTKCDYYTYSAALKACAETKQLKIGKAVHCHILRSHLYPSRIVCNSLLNMYTTCLSSVDSELDITRHDLVQKIFHTMHRRNVVAWNTMISWYTKTHRFVEAIRHFMMMVKLGIKPTVISFVNVFPGASGSGDIDIANILYGLLIKMGSDYVDDLFAVSSSIFMYAELACLDLARKVFDHSLERNTEVWNTMIGAYVQNNRPIEALDLFLEALESQDDVLLDDVTYLSVLTAASQLQQLDFAQVLHAYIIKGSFVLNIIVVNAIIAMYSRCNCIDKSFKVFSGMQERDVVSWNTMVSALVQNGFDDEGLMLVYEMQKQGFAIDSVSLTSLLSAASNLRNKDIGKQAHAYLLRNSIQLEGMECYLIDMYAKCGLIKAAQTLFEINCTNNRDQATWNAMIAGNTQNGLIEQAFIIFRQMIEENMTPNAVTLASILPACNQMGCMALGKQLHGFAIRNNLDQNVFVGSALVDMIWSTWDGEKALMLFYSMGEFGIKPDAITFVAVLAACSCTGLVDEGLQVYESMEEKYGIRLLSEHYCCVVDMLGRAGRLVEAYEFVRDLGHRGNVLGIWGSLLAACRIHGEFELGKIVADKMLEMDWGDSMAGYHVLLSNIYAEEGNWDNVNRVRKEMREKGLAKEVGCSWIDIAGHMNCFVSKDRKHPKYDELCEMLKELDINMKEAGYRPCFGSQVGLISESDEWS</sequence>
<dbReference type="Pfam" id="PF13812">
    <property type="entry name" value="PPR_3"/>
    <property type="match status" value="1"/>
</dbReference>
<dbReference type="InterPro" id="IPR046848">
    <property type="entry name" value="E_motif"/>
</dbReference>
<keyword evidence="4" id="KW-0677">Repeat</keyword>
<protein>
    <recommendedName>
        <fullName evidence="10">Pentatricopeptide repeat-containing protein</fullName>
    </recommendedName>
</protein>
<dbReference type="GO" id="GO:0016070">
    <property type="term" value="P:RNA metabolic process"/>
    <property type="evidence" value="ECO:0007669"/>
    <property type="project" value="UniProtKB-ARBA"/>
</dbReference>
<evidence type="ECO:0000256" key="1">
    <source>
        <dbReference type="ARBA" id="ARBA00004229"/>
    </source>
</evidence>
<keyword evidence="3" id="KW-0934">Plastid</keyword>
<evidence type="ECO:0000256" key="7">
    <source>
        <dbReference type="SAM" id="MobiDB-lite"/>
    </source>
</evidence>
<evidence type="ECO:0000313" key="9">
    <source>
        <dbReference type="Proteomes" id="UP001642360"/>
    </source>
</evidence>
<dbReference type="PANTHER" id="PTHR47926">
    <property type="entry name" value="PENTATRICOPEPTIDE REPEAT-CONTAINING PROTEIN"/>
    <property type="match status" value="1"/>
</dbReference>
<dbReference type="Gene3D" id="1.25.40.10">
    <property type="entry name" value="Tetratricopeptide repeat domain"/>
    <property type="match status" value="5"/>
</dbReference>
<accession>A0ABC8U828</accession>
<dbReference type="InterPro" id="IPR002885">
    <property type="entry name" value="PPR_rpt"/>
</dbReference>
<dbReference type="FunFam" id="1.25.40.10:FF:000090">
    <property type="entry name" value="Pentatricopeptide repeat-containing protein, chloroplastic"/>
    <property type="match status" value="1"/>
</dbReference>
<evidence type="ECO:0000256" key="3">
    <source>
        <dbReference type="ARBA" id="ARBA00022640"/>
    </source>
</evidence>
<dbReference type="EMBL" id="CAUOFW020006835">
    <property type="protein sequence ID" value="CAK9176444.1"/>
    <property type="molecule type" value="Genomic_DNA"/>
</dbReference>
<dbReference type="AlphaFoldDB" id="A0ABC8U828"/>
<evidence type="ECO:0000256" key="6">
    <source>
        <dbReference type="PROSITE-ProRule" id="PRU00708"/>
    </source>
</evidence>
<feature type="repeat" description="PPR" evidence="6">
    <location>
        <begin position="619"/>
        <end position="649"/>
    </location>
</feature>
<dbReference type="FunFam" id="1.25.40.10:FF:000645">
    <property type="entry name" value="Pentatricopeptide repeat-containing protein chloroplastic"/>
    <property type="match status" value="1"/>
</dbReference>
<feature type="compositionally biased region" description="Low complexity" evidence="7">
    <location>
        <begin position="1"/>
        <end position="25"/>
    </location>
</feature>
<feature type="repeat" description="PPR" evidence="6">
    <location>
        <begin position="309"/>
        <end position="339"/>
    </location>
</feature>
<proteinExistence type="predicted"/>
<evidence type="ECO:0000256" key="5">
    <source>
        <dbReference type="ARBA" id="ARBA00022946"/>
    </source>
</evidence>
<name>A0ABC8U828_9AQUA</name>
<reference evidence="8 9" key="1">
    <citation type="submission" date="2024-02" db="EMBL/GenBank/DDBJ databases">
        <authorList>
            <person name="Vignale AGUSTIN F."/>
            <person name="Sosa J E."/>
            <person name="Modenutti C."/>
        </authorList>
    </citation>
    <scope>NUCLEOTIDE SEQUENCE [LARGE SCALE GENOMIC DNA]</scope>
</reference>
<feature type="compositionally biased region" description="Polar residues" evidence="7">
    <location>
        <begin position="30"/>
        <end position="46"/>
    </location>
</feature>
<keyword evidence="5" id="KW-0809">Transit peptide</keyword>
<dbReference type="GO" id="GO:0003729">
    <property type="term" value="F:mRNA binding"/>
    <property type="evidence" value="ECO:0007669"/>
    <property type="project" value="UniProtKB-ARBA"/>
</dbReference>
<evidence type="ECO:0000256" key="4">
    <source>
        <dbReference type="ARBA" id="ARBA00022737"/>
    </source>
</evidence>
<dbReference type="PANTHER" id="PTHR47926:SF452">
    <property type="entry name" value="PENTATRICOPEPTIDE REPEAT-CONTAINING PROTEIN"/>
    <property type="match status" value="1"/>
</dbReference>
<comment type="subcellular location">
    <subcellularLocation>
        <location evidence="1">Plastid</location>
        <location evidence="1">Chloroplast</location>
    </subcellularLocation>
</comment>
<dbReference type="Pfam" id="PF13041">
    <property type="entry name" value="PPR_2"/>
    <property type="match status" value="2"/>
</dbReference>
<evidence type="ECO:0000313" key="8">
    <source>
        <dbReference type="EMBL" id="CAK9176444.1"/>
    </source>
</evidence>
<dbReference type="GO" id="GO:0009507">
    <property type="term" value="C:chloroplast"/>
    <property type="evidence" value="ECO:0007669"/>
    <property type="project" value="UniProtKB-SubCell"/>
</dbReference>
<comment type="caution">
    <text evidence="8">The sequence shown here is derived from an EMBL/GenBank/DDBJ whole genome shotgun (WGS) entry which is preliminary data.</text>
</comment>
<gene>
    <name evidence="8" type="ORF">ILEXP_LOCUS46303</name>
</gene>
<dbReference type="NCBIfam" id="TIGR00756">
    <property type="entry name" value="PPR"/>
    <property type="match status" value="6"/>
</dbReference>
<dbReference type="FunFam" id="1.25.40.10:FF:000496">
    <property type="entry name" value="Pentatricopeptide repeat-containing protein chloroplastic"/>
    <property type="match status" value="1"/>
</dbReference>
<dbReference type="Proteomes" id="UP001642360">
    <property type="component" value="Unassembled WGS sequence"/>
</dbReference>
<feature type="region of interest" description="Disordered" evidence="7">
    <location>
        <begin position="1"/>
        <end position="61"/>
    </location>
</feature>
<keyword evidence="9" id="KW-1185">Reference proteome</keyword>
<dbReference type="InterPro" id="IPR011990">
    <property type="entry name" value="TPR-like_helical_dom_sf"/>
</dbReference>
<organism evidence="8 9">
    <name type="scientific">Ilex paraguariensis</name>
    <name type="common">yerba mate</name>
    <dbReference type="NCBI Taxonomy" id="185542"/>
    <lineage>
        <taxon>Eukaryota</taxon>
        <taxon>Viridiplantae</taxon>
        <taxon>Streptophyta</taxon>
        <taxon>Embryophyta</taxon>
        <taxon>Tracheophyta</taxon>
        <taxon>Spermatophyta</taxon>
        <taxon>Magnoliopsida</taxon>
        <taxon>eudicotyledons</taxon>
        <taxon>Gunneridae</taxon>
        <taxon>Pentapetalae</taxon>
        <taxon>asterids</taxon>
        <taxon>campanulids</taxon>
        <taxon>Aquifoliales</taxon>
        <taxon>Aquifoliaceae</taxon>
        <taxon>Ilex</taxon>
    </lineage>
</organism>
<dbReference type="PROSITE" id="PS51375">
    <property type="entry name" value="PPR"/>
    <property type="match status" value="5"/>
</dbReference>
<dbReference type="Pfam" id="PF20431">
    <property type="entry name" value="E_motif"/>
    <property type="match status" value="1"/>
</dbReference>
<evidence type="ECO:0000256" key="2">
    <source>
        <dbReference type="ARBA" id="ARBA00022528"/>
    </source>
</evidence>
<feature type="repeat" description="PPR" evidence="6">
    <location>
        <begin position="514"/>
        <end position="548"/>
    </location>
</feature>
<keyword evidence="2" id="KW-0150">Chloroplast</keyword>
<dbReference type="InterPro" id="IPR046960">
    <property type="entry name" value="PPR_At4g14850-like_plant"/>
</dbReference>
<dbReference type="Pfam" id="PF01535">
    <property type="entry name" value="PPR"/>
    <property type="match status" value="5"/>
</dbReference>